<dbReference type="Proteomes" id="UP000318126">
    <property type="component" value="Unassembled WGS sequence"/>
</dbReference>
<evidence type="ECO:0000313" key="2">
    <source>
        <dbReference type="EMBL" id="TRY12312.1"/>
    </source>
</evidence>
<evidence type="ECO:0000256" key="1">
    <source>
        <dbReference type="SAM" id="Phobius"/>
    </source>
</evidence>
<keyword evidence="1" id="KW-0472">Membrane</keyword>
<name>A0A553JIM9_SHEHA</name>
<proteinExistence type="predicted"/>
<evidence type="ECO:0000313" key="3">
    <source>
        <dbReference type="Proteomes" id="UP000318126"/>
    </source>
</evidence>
<comment type="caution">
    <text evidence="2">The sequence shown here is derived from an EMBL/GenBank/DDBJ whole genome shotgun (WGS) entry which is preliminary data.</text>
</comment>
<keyword evidence="1" id="KW-1133">Transmembrane helix</keyword>
<dbReference type="OrthoDB" id="6197127at2"/>
<keyword evidence="1" id="KW-0812">Transmembrane</keyword>
<dbReference type="EMBL" id="VKGK01000036">
    <property type="protein sequence ID" value="TRY12312.1"/>
    <property type="molecule type" value="Genomic_DNA"/>
</dbReference>
<sequence>MSNQLELLEKIVTNTASSSNLIWIAAITGGTAICTAAVTASIGYFNSKTSMSFEAKQYERVQYYKLMDEKKVKHSEFLSQSQEMIQSTLNLFYLPDSDEYKRYLRAFNDAQIISDEHFSLASYQVFDEVQKFALLNKEGLSCDFLLGLVNAAREKVSILRAIAKTDVTKPYTGS</sequence>
<dbReference type="RefSeq" id="WP_144042225.1">
    <property type="nucleotide sequence ID" value="NZ_BMPL01000040.1"/>
</dbReference>
<protein>
    <submittedName>
        <fullName evidence="2">Uncharacterized protein</fullName>
    </submittedName>
</protein>
<gene>
    <name evidence="2" type="ORF">FN961_21495</name>
</gene>
<accession>A0A553JIM9</accession>
<dbReference type="AlphaFoldDB" id="A0A553JIM9"/>
<feature type="transmembrane region" description="Helical" evidence="1">
    <location>
        <begin position="20"/>
        <end position="45"/>
    </location>
</feature>
<organism evidence="2 3">
    <name type="scientific">Shewanella hanedai</name>
    <name type="common">Alteromonas hanedai</name>
    <dbReference type="NCBI Taxonomy" id="25"/>
    <lineage>
        <taxon>Bacteria</taxon>
        <taxon>Pseudomonadati</taxon>
        <taxon>Pseudomonadota</taxon>
        <taxon>Gammaproteobacteria</taxon>
        <taxon>Alteromonadales</taxon>
        <taxon>Shewanellaceae</taxon>
        <taxon>Shewanella</taxon>
    </lineage>
</organism>
<keyword evidence="3" id="KW-1185">Reference proteome</keyword>
<reference evidence="3" key="1">
    <citation type="submission" date="2019-07" db="EMBL/GenBank/DDBJ databases">
        <title>Shewanella sp. YLB-08 draft genomic sequence.</title>
        <authorList>
            <person name="Yu L."/>
        </authorList>
    </citation>
    <scope>NUCLEOTIDE SEQUENCE [LARGE SCALE GENOMIC DNA]</scope>
    <source>
        <strain evidence="3">JCM 20706</strain>
    </source>
</reference>